<sequence length="68" mass="7557">MKLYRFLTGTDDAAFCHRVTDALNKGWSLHGSPALSFNSQTGQPMTGQAIVKEVEGKDYHPDMKLSEQ</sequence>
<dbReference type="Proteomes" id="UP000585507">
    <property type="component" value="Unassembled WGS sequence"/>
</dbReference>
<feature type="domain" description="DUF1737" evidence="1">
    <location>
        <begin position="1"/>
        <end position="53"/>
    </location>
</feature>
<dbReference type="InterPro" id="IPR013619">
    <property type="entry name" value="DUF1737"/>
</dbReference>
<proteinExistence type="predicted"/>
<name>A0A7W8X933_9HYPH</name>
<reference evidence="2 3" key="1">
    <citation type="submission" date="2020-08" db="EMBL/GenBank/DDBJ databases">
        <title>Genomic Encyclopedia of Type Strains, Phase IV (KMG-V): Genome sequencing to study the core and pangenomes of soil and plant-associated prokaryotes.</title>
        <authorList>
            <person name="Whitman W."/>
        </authorList>
    </citation>
    <scope>NUCLEOTIDE SEQUENCE [LARGE SCALE GENOMIC DNA]</scope>
    <source>
        <strain evidence="2 3">SEMIA 4084</strain>
    </source>
</reference>
<dbReference type="Pfam" id="PF08410">
    <property type="entry name" value="DUF1737"/>
    <property type="match status" value="1"/>
</dbReference>
<gene>
    <name evidence="2" type="ORF">GGD55_003535</name>
</gene>
<protein>
    <recommendedName>
        <fullName evidence="1">DUF1737 domain-containing protein</fullName>
    </recommendedName>
</protein>
<evidence type="ECO:0000313" key="3">
    <source>
        <dbReference type="Proteomes" id="UP000585507"/>
    </source>
</evidence>
<evidence type="ECO:0000313" key="2">
    <source>
        <dbReference type="EMBL" id="MBB5536824.1"/>
    </source>
</evidence>
<dbReference type="EMBL" id="JACHBK010000007">
    <property type="protein sequence ID" value="MBB5536824.1"/>
    <property type="molecule type" value="Genomic_DNA"/>
</dbReference>
<keyword evidence="3" id="KW-1185">Reference proteome</keyword>
<organism evidence="2 3">
    <name type="scientific">Rhizobium giardinii</name>
    <dbReference type="NCBI Taxonomy" id="56731"/>
    <lineage>
        <taxon>Bacteria</taxon>
        <taxon>Pseudomonadati</taxon>
        <taxon>Pseudomonadota</taxon>
        <taxon>Alphaproteobacteria</taxon>
        <taxon>Hyphomicrobiales</taxon>
        <taxon>Rhizobiaceae</taxon>
        <taxon>Rhizobium/Agrobacterium group</taxon>
        <taxon>Rhizobium</taxon>
    </lineage>
</organism>
<comment type="caution">
    <text evidence="2">The sequence shown here is derived from an EMBL/GenBank/DDBJ whole genome shotgun (WGS) entry which is preliminary data.</text>
</comment>
<evidence type="ECO:0000259" key="1">
    <source>
        <dbReference type="Pfam" id="PF08410"/>
    </source>
</evidence>
<dbReference type="RefSeq" id="WP_018328399.1">
    <property type="nucleotide sequence ID" value="NZ_JACHBK010000007.1"/>
</dbReference>
<dbReference type="AlphaFoldDB" id="A0A7W8X933"/>
<accession>A0A7W8X933</accession>